<dbReference type="EMBL" id="AQGW01000018">
    <property type="protein sequence ID" value="MBE0382316.1"/>
    <property type="molecule type" value="Genomic_DNA"/>
</dbReference>
<dbReference type="OrthoDB" id="6321522at2"/>
<reference evidence="1 4" key="1">
    <citation type="submission" date="2015-06" db="EMBL/GenBank/DDBJ databases">
        <title>Genome sequence of Pseudoalteromonas carrageenovora.</title>
        <authorList>
            <person name="Xie B.-B."/>
            <person name="Rong J.-C."/>
            <person name="Qin Q.-L."/>
            <person name="Zhang Y.-Z."/>
        </authorList>
    </citation>
    <scope>NUCLEOTIDE SEQUENCE [LARGE SCALE GENOMIC DNA]</scope>
    <source>
        <strain evidence="1 4">IAM 12662</strain>
    </source>
</reference>
<dbReference type="RefSeq" id="WP_058547209.1">
    <property type="nucleotide sequence ID" value="NZ_AQGW01000018.1"/>
</dbReference>
<organism evidence="2 3">
    <name type="scientific">Pseudoalteromonas carrageenovora IAM 12662</name>
    <dbReference type="NCBI Taxonomy" id="1314868"/>
    <lineage>
        <taxon>Bacteria</taxon>
        <taxon>Pseudomonadati</taxon>
        <taxon>Pseudomonadota</taxon>
        <taxon>Gammaproteobacteria</taxon>
        <taxon>Alteromonadales</taxon>
        <taxon>Pseudoalteromonadaceae</taxon>
        <taxon>Pseudoalteromonas</taxon>
    </lineage>
</organism>
<name>A0A2K4X701_PSEVC</name>
<keyword evidence="4" id="KW-1185">Reference proteome</keyword>
<reference evidence="2 3" key="2">
    <citation type="submission" date="2017-11" db="EMBL/GenBank/DDBJ databases">
        <authorList>
            <person name="Han C.G."/>
        </authorList>
    </citation>
    <scope>NUCLEOTIDE SEQUENCE [LARGE SCALE GENOMIC DNA]</scope>
    <source>
        <strain evidence="3">ATCC 43555</strain>
        <strain evidence="2">ATCC43555</strain>
    </source>
</reference>
<evidence type="ECO:0000313" key="3">
    <source>
        <dbReference type="Proteomes" id="UP000238288"/>
    </source>
</evidence>
<dbReference type="AlphaFoldDB" id="A0A2K4X701"/>
<dbReference type="EMBL" id="LT965928">
    <property type="protein sequence ID" value="SOU40108.1"/>
    <property type="molecule type" value="Genomic_DNA"/>
</dbReference>
<protein>
    <recommendedName>
        <fullName evidence="5">Orphan protein</fullName>
    </recommendedName>
</protein>
<gene>
    <name evidence="2" type="ORF">PCAR9_A20540</name>
    <name evidence="1" type="ORF">PCARR_a0621</name>
</gene>
<dbReference type="Proteomes" id="UP000615003">
    <property type="component" value="Unassembled WGS sequence"/>
</dbReference>
<dbReference type="GeneID" id="93662749"/>
<sequence>MVAKNQSLGAQQQVEIWQTDAQKVLYAQLCNAFYQREVQRLVAEPDADKLRRQLKSLPYYIERAATLVANSKTPFELDSQNGSWLEKQKPTPPEVNTEANELFYKSYAKVGLVVPVLLHCYDQVRFRIDSIDELQGNKLHCNELGWFSFLGESLEDQNAQLIKPSKISLTAACCGHQWQFSKRSIPRVLSLREMLLAGNINWRNIKRPLA</sequence>
<evidence type="ECO:0000313" key="2">
    <source>
        <dbReference type="EMBL" id="SOU40108.1"/>
    </source>
</evidence>
<evidence type="ECO:0000313" key="1">
    <source>
        <dbReference type="EMBL" id="MBE0382316.1"/>
    </source>
</evidence>
<accession>A0A2K4X701</accession>
<evidence type="ECO:0000313" key="4">
    <source>
        <dbReference type="Proteomes" id="UP000615003"/>
    </source>
</evidence>
<proteinExistence type="predicted"/>
<evidence type="ECO:0008006" key="5">
    <source>
        <dbReference type="Google" id="ProtNLM"/>
    </source>
</evidence>
<dbReference type="Proteomes" id="UP000238288">
    <property type="component" value="Chromosome PCAR9a"/>
</dbReference>